<dbReference type="Pfam" id="PF00291">
    <property type="entry name" value="PALP"/>
    <property type="match status" value="1"/>
</dbReference>
<dbReference type="EMBL" id="LIAV01000039">
    <property type="protein sequence ID" value="KRO40976.1"/>
    <property type="molecule type" value="Genomic_DNA"/>
</dbReference>
<evidence type="ECO:0000256" key="5">
    <source>
        <dbReference type="ARBA" id="ARBA00022679"/>
    </source>
</evidence>
<keyword evidence="4" id="KW-0028">Amino-acid biosynthesis</keyword>
<evidence type="ECO:0000256" key="2">
    <source>
        <dbReference type="ARBA" id="ARBA00004962"/>
    </source>
</evidence>
<dbReference type="SUPFAM" id="SSF53686">
    <property type="entry name" value="Tryptophan synthase beta subunit-like PLP-dependent enzymes"/>
    <property type="match status" value="1"/>
</dbReference>
<dbReference type="Proteomes" id="UP000050874">
    <property type="component" value="Unassembled WGS sequence"/>
</dbReference>
<evidence type="ECO:0000256" key="7">
    <source>
        <dbReference type="ARBA" id="ARBA00022946"/>
    </source>
</evidence>
<comment type="cofactor">
    <cofactor evidence="1">
        <name>pyridoxal 5'-phosphate</name>
        <dbReference type="ChEBI" id="CHEBI:597326"/>
    </cofactor>
</comment>
<dbReference type="InterPro" id="IPR000634">
    <property type="entry name" value="Ser/Thr_deHydtase_PyrdxlP-BS"/>
</dbReference>
<dbReference type="NCBIfam" id="NF007989">
    <property type="entry name" value="PRK10717.1"/>
    <property type="match status" value="1"/>
</dbReference>
<reference evidence="11" key="1">
    <citation type="submission" date="2015-10" db="EMBL/GenBank/DDBJ databases">
        <title>Metagenome-Assembled Genomes uncover a global brackish microbiome.</title>
        <authorList>
            <person name="Hugerth L.W."/>
            <person name="Larsson J."/>
            <person name="Alneberg J."/>
            <person name="Lindh M.V."/>
            <person name="Legrand C."/>
            <person name="Pinhassi J."/>
            <person name="Andersson A."/>
        </authorList>
    </citation>
    <scope>NUCLEOTIDE SEQUENCE [LARGE SCALE GENOMIC DNA]</scope>
</reference>
<evidence type="ECO:0000313" key="11">
    <source>
        <dbReference type="Proteomes" id="UP000050874"/>
    </source>
</evidence>
<evidence type="ECO:0000256" key="6">
    <source>
        <dbReference type="ARBA" id="ARBA00022898"/>
    </source>
</evidence>
<dbReference type="PROSITE" id="PS00165">
    <property type="entry name" value="DEHYDRATASE_SER_THR"/>
    <property type="match status" value="1"/>
</dbReference>
<dbReference type="CDD" id="cd01561">
    <property type="entry name" value="CBS_like"/>
    <property type="match status" value="1"/>
</dbReference>
<name>A0A0R2PVG2_9GAMM</name>
<evidence type="ECO:0000256" key="1">
    <source>
        <dbReference type="ARBA" id="ARBA00001933"/>
    </source>
</evidence>
<evidence type="ECO:0000256" key="4">
    <source>
        <dbReference type="ARBA" id="ARBA00022605"/>
    </source>
</evidence>
<comment type="pathway">
    <text evidence="2">Amino-acid biosynthesis; L-cysteine biosynthesis; L-cysteine from L-serine: step 2/2.</text>
</comment>
<evidence type="ECO:0000256" key="3">
    <source>
        <dbReference type="ARBA" id="ARBA00012681"/>
    </source>
</evidence>
<dbReference type="AlphaFoldDB" id="A0A0R2PVG2"/>
<feature type="domain" description="Tryptophan synthase beta chain-like PALP" evidence="9">
    <location>
        <begin position="10"/>
        <end position="307"/>
    </location>
</feature>
<dbReference type="InterPro" id="IPR036052">
    <property type="entry name" value="TrpB-like_PALP_sf"/>
</dbReference>
<dbReference type="GO" id="GO:0004124">
    <property type="term" value="F:cysteine synthase activity"/>
    <property type="evidence" value="ECO:0007669"/>
    <property type="project" value="UniProtKB-EC"/>
</dbReference>
<dbReference type="FunFam" id="3.40.50.1100:FF:000011">
    <property type="entry name" value="Cysteine synthase (o-acetylserine)"/>
    <property type="match status" value="1"/>
</dbReference>
<evidence type="ECO:0000313" key="10">
    <source>
        <dbReference type="EMBL" id="KRO40976.1"/>
    </source>
</evidence>
<accession>A0A0R2PVG2</accession>
<comment type="caution">
    <text evidence="10">The sequence shown here is derived from an EMBL/GenBank/DDBJ whole genome shotgun (WGS) entry which is preliminary data.</text>
</comment>
<dbReference type="Gene3D" id="3.40.50.1100">
    <property type="match status" value="2"/>
</dbReference>
<dbReference type="InterPro" id="IPR001216">
    <property type="entry name" value="P-phosphate_BS"/>
</dbReference>
<dbReference type="PROSITE" id="PS00901">
    <property type="entry name" value="CYS_SYNTHASE"/>
    <property type="match status" value="1"/>
</dbReference>
<keyword evidence="6" id="KW-0663">Pyridoxal phosphate</keyword>
<dbReference type="PANTHER" id="PTHR10314">
    <property type="entry name" value="CYSTATHIONINE BETA-SYNTHASE"/>
    <property type="match status" value="1"/>
</dbReference>
<dbReference type="GO" id="GO:0006535">
    <property type="term" value="P:cysteine biosynthetic process from serine"/>
    <property type="evidence" value="ECO:0007669"/>
    <property type="project" value="InterPro"/>
</dbReference>
<dbReference type="EC" id="2.5.1.47" evidence="3"/>
<keyword evidence="5" id="KW-0808">Transferase</keyword>
<proteinExistence type="predicted"/>
<dbReference type="GO" id="GO:0030170">
    <property type="term" value="F:pyridoxal phosphate binding"/>
    <property type="evidence" value="ECO:0007669"/>
    <property type="project" value="InterPro"/>
</dbReference>
<evidence type="ECO:0000259" key="9">
    <source>
        <dbReference type="Pfam" id="PF00291"/>
    </source>
</evidence>
<gene>
    <name evidence="10" type="ORF">ABR63_01970</name>
</gene>
<evidence type="ECO:0000256" key="8">
    <source>
        <dbReference type="ARBA" id="ARBA00047931"/>
    </source>
</evidence>
<organism evidence="10 11">
    <name type="scientific">SAR86 cluster bacterium BACL1 MAG-120920-bin57</name>
    <dbReference type="NCBI Taxonomy" id="1655571"/>
    <lineage>
        <taxon>Bacteria</taxon>
        <taxon>Pseudomonadati</taxon>
        <taxon>Pseudomonadota</taxon>
        <taxon>Gammaproteobacteria</taxon>
        <taxon>SAR86 cluster</taxon>
    </lineage>
</organism>
<dbReference type="InterPro" id="IPR050214">
    <property type="entry name" value="Cys_Synth/Cystath_Beta-Synth"/>
</dbReference>
<keyword evidence="7" id="KW-0809">Transit peptide</keyword>
<dbReference type="InterPro" id="IPR001926">
    <property type="entry name" value="TrpB-like_PALP"/>
</dbReference>
<sequence length="333" mass="36257">MGSGRLKSMITDFIGNTPLIKLNYFSEISGCNIYGKAEFMNPGGSIKDRAAKYIIEDAIQKNLLKKGGTVVEGTAGNTGIGLALVGNAYGLKTIIVIPDTQAEEKKLTLRACGAELIEVPAVPYRDENNYVKYSKKVAEKERNQNGVLWANQFDNEVNYIGHLHDTGPEILRQLDNQVDGFVCSCGTGGTLTGVSMALRHKNPNVKIAIADPMGAALYHYYKNGELKSEGSSITEGIGQGRITKNLEKLEVDFPIQIDDVYALEVMFKLVEKEGLFLGGSSGINVAGALELAKEIGPGKNIVTILCDSGSRYQTKLYNRNFLINNNLPCPDWL</sequence>
<protein>
    <recommendedName>
        <fullName evidence="3">cysteine synthase</fullName>
        <ecNumber evidence="3">2.5.1.47</ecNumber>
    </recommendedName>
</protein>
<comment type="catalytic activity">
    <reaction evidence="8">
        <text>O-acetyl-L-serine + hydrogen sulfide = L-cysteine + acetate</text>
        <dbReference type="Rhea" id="RHEA:14829"/>
        <dbReference type="ChEBI" id="CHEBI:29919"/>
        <dbReference type="ChEBI" id="CHEBI:30089"/>
        <dbReference type="ChEBI" id="CHEBI:35235"/>
        <dbReference type="ChEBI" id="CHEBI:58340"/>
        <dbReference type="EC" id="2.5.1.47"/>
    </reaction>
</comment>